<dbReference type="AlphaFoldDB" id="A0A8S2XB41"/>
<reference evidence="2" key="1">
    <citation type="submission" date="2021-02" db="EMBL/GenBank/DDBJ databases">
        <authorList>
            <person name="Nowell W R."/>
        </authorList>
    </citation>
    <scope>NUCLEOTIDE SEQUENCE</scope>
</reference>
<name>A0A8S2XB41_9BILA</name>
<feature type="region of interest" description="Disordered" evidence="1">
    <location>
        <begin position="1"/>
        <end position="80"/>
    </location>
</feature>
<evidence type="ECO:0000313" key="3">
    <source>
        <dbReference type="Proteomes" id="UP000681967"/>
    </source>
</evidence>
<feature type="compositionally biased region" description="Polar residues" evidence="1">
    <location>
        <begin position="1"/>
        <end position="17"/>
    </location>
</feature>
<evidence type="ECO:0000313" key="2">
    <source>
        <dbReference type="EMBL" id="CAF4484407.1"/>
    </source>
</evidence>
<gene>
    <name evidence="2" type="ORF">BYL167_LOCUS35287</name>
</gene>
<evidence type="ECO:0000256" key="1">
    <source>
        <dbReference type="SAM" id="MobiDB-lite"/>
    </source>
</evidence>
<sequence length="80" mass="8779">QSPIESSNLRTSVSEPSRTADIIEEETTDETNFNVLKQKQTSSFSATSSRTASTENLPTSSSEDEFSYINKKMNAPTKNG</sequence>
<comment type="caution">
    <text evidence="2">The sequence shown here is derived from an EMBL/GenBank/DDBJ whole genome shotgun (WGS) entry which is preliminary data.</text>
</comment>
<accession>A0A8S2XB41</accession>
<feature type="compositionally biased region" description="Low complexity" evidence="1">
    <location>
        <begin position="41"/>
        <end position="54"/>
    </location>
</feature>
<dbReference type="EMBL" id="CAJOBH010073798">
    <property type="protein sequence ID" value="CAF4484407.1"/>
    <property type="molecule type" value="Genomic_DNA"/>
</dbReference>
<feature type="non-terminal residue" evidence="2">
    <location>
        <position position="1"/>
    </location>
</feature>
<dbReference type="Proteomes" id="UP000681967">
    <property type="component" value="Unassembled WGS sequence"/>
</dbReference>
<protein>
    <submittedName>
        <fullName evidence="2">Uncharacterized protein</fullName>
    </submittedName>
</protein>
<feature type="non-terminal residue" evidence="2">
    <location>
        <position position="80"/>
    </location>
</feature>
<proteinExistence type="predicted"/>
<organism evidence="2 3">
    <name type="scientific">Rotaria magnacalcarata</name>
    <dbReference type="NCBI Taxonomy" id="392030"/>
    <lineage>
        <taxon>Eukaryota</taxon>
        <taxon>Metazoa</taxon>
        <taxon>Spiralia</taxon>
        <taxon>Gnathifera</taxon>
        <taxon>Rotifera</taxon>
        <taxon>Eurotatoria</taxon>
        <taxon>Bdelloidea</taxon>
        <taxon>Philodinida</taxon>
        <taxon>Philodinidae</taxon>
        <taxon>Rotaria</taxon>
    </lineage>
</organism>